<dbReference type="InterPro" id="IPR050277">
    <property type="entry name" value="Sodium:Solute_Symporter"/>
</dbReference>
<name>A0A5B9E5H5_9BACT</name>
<dbReference type="OrthoDB" id="9810181at2"/>
<evidence type="ECO:0000313" key="10">
    <source>
        <dbReference type="Proteomes" id="UP000321820"/>
    </source>
</evidence>
<gene>
    <name evidence="9" type="ORF">FTW19_04015</name>
</gene>
<feature type="transmembrane region" description="Helical" evidence="8">
    <location>
        <begin position="168"/>
        <end position="186"/>
    </location>
</feature>
<comment type="subcellular location">
    <subcellularLocation>
        <location evidence="1">Membrane</location>
        <topology evidence="1">Multi-pass membrane protein</topology>
    </subcellularLocation>
</comment>
<feature type="transmembrane region" description="Helical" evidence="8">
    <location>
        <begin position="126"/>
        <end position="148"/>
    </location>
</feature>
<dbReference type="GO" id="GO:0005886">
    <property type="term" value="C:plasma membrane"/>
    <property type="evidence" value="ECO:0007669"/>
    <property type="project" value="TreeGrafter"/>
</dbReference>
<feature type="transmembrane region" description="Helical" evidence="8">
    <location>
        <begin position="398"/>
        <end position="422"/>
    </location>
</feature>
<evidence type="ECO:0000256" key="5">
    <source>
        <dbReference type="ARBA" id="ARBA00022989"/>
    </source>
</evidence>
<accession>A0A5B9E5H5</accession>
<evidence type="ECO:0000256" key="8">
    <source>
        <dbReference type="SAM" id="Phobius"/>
    </source>
</evidence>
<evidence type="ECO:0000256" key="6">
    <source>
        <dbReference type="ARBA" id="ARBA00023136"/>
    </source>
</evidence>
<feature type="transmembrane region" description="Helical" evidence="8">
    <location>
        <begin position="50"/>
        <end position="73"/>
    </location>
</feature>
<protein>
    <submittedName>
        <fullName evidence="9">Sodium:solute symporter</fullName>
    </submittedName>
</protein>
<dbReference type="Pfam" id="PF00474">
    <property type="entry name" value="SSF"/>
    <property type="match status" value="1"/>
</dbReference>
<evidence type="ECO:0000256" key="4">
    <source>
        <dbReference type="ARBA" id="ARBA00022692"/>
    </source>
</evidence>
<feature type="transmembrane region" description="Helical" evidence="8">
    <location>
        <begin position="282"/>
        <end position="306"/>
    </location>
</feature>
<reference evidence="9 10" key="1">
    <citation type="submission" date="2019-08" db="EMBL/GenBank/DDBJ databases">
        <title>Complete genome sequence of Terriglobus albidus strain ORNL.</title>
        <authorList>
            <person name="Podar M."/>
        </authorList>
    </citation>
    <scope>NUCLEOTIDE SEQUENCE [LARGE SCALE GENOMIC DNA]</scope>
    <source>
        <strain evidence="9 10">ORNL</strain>
    </source>
</reference>
<sequence length="528" mass="56873">MQLLHSSAFLVFVTILAAVSVLGFFGARWRRGDLDQLDEWGLGGRQFGTLITWFLVGGDFYTAYTIIAVPALVFGTGAMGFFALPYTIIVYPFVFLAMPRLWAVARKHGYITPADFVQGRYGSRTLATLVALTGITATMPYIALQLAGMGAVLAQLGLTGNSWVQQDLPLVIAFLVLALYTYSSGLRAPAIIAIVKDILIYIVVIAAIVIIPAKAGGYTHIFSAADAVWSRQGTASLILLPRDYTAYASLALGSALAAFMYPHTVTTMLASSSGKVIRRNAVLLPAYTFLLGLIALFGVVAVAAGIHPATSSGVVPELMTRFFSPWFTGLAFAAIALAAMVPAAIMSIGAANLFTRSIYRAWFRPHATAQQESRVAKNVSFGVKFGALLFVFTSSHDFVINLQLLGGIWILQTFPAITFGLWKRVFHHQALIAGWVAGMATGTSMAAALRLHSSVYALTIGGVSIRLYAGIWALMANILIVWLISTFLDHANIPRNYDETTLADYQDEWDGSGAAISNDVISCERIEA</sequence>
<evidence type="ECO:0000313" key="9">
    <source>
        <dbReference type="EMBL" id="QEE27248.1"/>
    </source>
</evidence>
<dbReference type="NCBIfam" id="NF046076">
    <property type="entry name" value="monocarbox_MctP"/>
    <property type="match status" value="1"/>
</dbReference>
<feature type="transmembrane region" description="Helical" evidence="8">
    <location>
        <begin position="198"/>
        <end position="224"/>
    </location>
</feature>
<keyword evidence="3" id="KW-0813">Transport</keyword>
<dbReference type="PANTHER" id="PTHR48086">
    <property type="entry name" value="SODIUM/PROLINE SYMPORTER-RELATED"/>
    <property type="match status" value="1"/>
</dbReference>
<keyword evidence="10" id="KW-1185">Reference proteome</keyword>
<comment type="similarity">
    <text evidence="2 7">Belongs to the sodium:solute symporter (SSF) (TC 2.A.21) family.</text>
</comment>
<feature type="transmembrane region" description="Helical" evidence="8">
    <location>
        <begin position="244"/>
        <end position="261"/>
    </location>
</feature>
<dbReference type="Gene3D" id="1.20.1730.10">
    <property type="entry name" value="Sodium/glucose cotransporter"/>
    <property type="match status" value="1"/>
</dbReference>
<dbReference type="InterPro" id="IPR038377">
    <property type="entry name" value="Na/Glc_symporter_sf"/>
</dbReference>
<dbReference type="RefSeq" id="WP_147646441.1">
    <property type="nucleotide sequence ID" value="NZ_CP042806.1"/>
</dbReference>
<dbReference type="PANTHER" id="PTHR48086:SF8">
    <property type="entry name" value="MONOCARBOXYLIC ACID PERMEASE"/>
    <property type="match status" value="1"/>
</dbReference>
<organism evidence="9 10">
    <name type="scientific">Terriglobus albidus</name>
    <dbReference type="NCBI Taxonomy" id="1592106"/>
    <lineage>
        <taxon>Bacteria</taxon>
        <taxon>Pseudomonadati</taxon>
        <taxon>Acidobacteriota</taxon>
        <taxon>Terriglobia</taxon>
        <taxon>Terriglobales</taxon>
        <taxon>Acidobacteriaceae</taxon>
        <taxon>Terriglobus</taxon>
    </lineage>
</organism>
<feature type="transmembrane region" description="Helical" evidence="8">
    <location>
        <begin position="375"/>
        <end position="392"/>
    </location>
</feature>
<evidence type="ECO:0000256" key="1">
    <source>
        <dbReference type="ARBA" id="ARBA00004141"/>
    </source>
</evidence>
<evidence type="ECO:0000256" key="3">
    <source>
        <dbReference type="ARBA" id="ARBA00022448"/>
    </source>
</evidence>
<dbReference type="CDD" id="cd10322">
    <property type="entry name" value="SLC5sbd"/>
    <property type="match status" value="1"/>
</dbReference>
<evidence type="ECO:0000256" key="2">
    <source>
        <dbReference type="ARBA" id="ARBA00006434"/>
    </source>
</evidence>
<feature type="transmembrane region" description="Helical" evidence="8">
    <location>
        <begin position="6"/>
        <end position="29"/>
    </location>
</feature>
<dbReference type="EMBL" id="CP042806">
    <property type="protein sequence ID" value="QEE27248.1"/>
    <property type="molecule type" value="Genomic_DNA"/>
</dbReference>
<feature type="transmembrane region" description="Helical" evidence="8">
    <location>
        <begin position="79"/>
        <end position="98"/>
    </location>
</feature>
<keyword evidence="6 8" id="KW-0472">Membrane</keyword>
<dbReference type="PROSITE" id="PS50283">
    <property type="entry name" value="NA_SOLUT_SYMP_3"/>
    <property type="match status" value="1"/>
</dbReference>
<dbReference type="Proteomes" id="UP000321820">
    <property type="component" value="Chromosome"/>
</dbReference>
<feature type="transmembrane region" description="Helical" evidence="8">
    <location>
        <begin position="469"/>
        <end position="488"/>
    </location>
</feature>
<keyword evidence="4 8" id="KW-0812">Transmembrane</keyword>
<dbReference type="AlphaFoldDB" id="A0A5B9E5H5"/>
<proteinExistence type="inferred from homology"/>
<keyword evidence="5 8" id="KW-1133">Transmembrane helix</keyword>
<dbReference type="GO" id="GO:0022857">
    <property type="term" value="F:transmembrane transporter activity"/>
    <property type="evidence" value="ECO:0007669"/>
    <property type="project" value="InterPro"/>
</dbReference>
<dbReference type="InterPro" id="IPR001734">
    <property type="entry name" value="Na/solute_symporter"/>
</dbReference>
<dbReference type="KEGG" id="talb:FTW19_04015"/>
<feature type="transmembrane region" description="Helical" evidence="8">
    <location>
        <begin position="429"/>
        <end position="449"/>
    </location>
</feature>
<feature type="transmembrane region" description="Helical" evidence="8">
    <location>
        <begin position="326"/>
        <end position="354"/>
    </location>
</feature>
<evidence type="ECO:0000256" key="7">
    <source>
        <dbReference type="RuleBase" id="RU362091"/>
    </source>
</evidence>